<feature type="transmembrane region" description="Helical" evidence="13">
    <location>
        <begin position="360"/>
        <end position="380"/>
    </location>
</feature>
<evidence type="ECO:0000256" key="2">
    <source>
        <dbReference type="ARBA" id="ARBA00022448"/>
    </source>
</evidence>
<comment type="catalytic activity">
    <reaction evidence="11">
        <text>K(+)(in) + H(+)(out) = K(+)(out) + H(+)(in)</text>
        <dbReference type="Rhea" id="RHEA:29467"/>
        <dbReference type="ChEBI" id="CHEBI:15378"/>
        <dbReference type="ChEBI" id="CHEBI:29103"/>
    </reaction>
</comment>
<evidence type="ECO:0000256" key="1">
    <source>
        <dbReference type="ARBA" id="ARBA00004651"/>
    </source>
</evidence>
<evidence type="ECO:0000256" key="5">
    <source>
        <dbReference type="ARBA" id="ARBA00022989"/>
    </source>
</evidence>
<keyword evidence="6" id="KW-0915">Sodium</keyword>
<feature type="region of interest" description="Disordered" evidence="12">
    <location>
        <begin position="1146"/>
        <end position="1168"/>
    </location>
</feature>
<keyword evidence="8 13" id="KW-0472">Membrane</keyword>
<proteinExistence type="predicted"/>
<dbReference type="Proteomes" id="UP000708148">
    <property type="component" value="Unassembled WGS sequence"/>
</dbReference>
<feature type="transmembrane region" description="Helical" evidence="13">
    <location>
        <begin position="386"/>
        <end position="406"/>
    </location>
</feature>
<keyword evidence="4 13" id="KW-0812">Transmembrane</keyword>
<evidence type="ECO:0000256" key="12">
    <source>
        <dbReference type="SAM" id="MobiDB-lite"/>
    </source>
</evidence>
<reference evidence="15" key="1">
    <citation type="submission" date="2020-12" db="EMBL/GenBank/DDBJ databases">
        <authorList>
            <person name="Iha C."/>
        </authorList>
    </citation>
    <scope>NUCLEOTIDE SEQUENCE</scope>
</reference>
<dbReference type="EMBL" id="CAJHUC010000306">
    <property type="protein sequence ID" value="CAD7695102.1"/>
    <property type="molecule type" value="Genomic_DNA"/>
</dbReference>
<evidence type="ECO:0000256" key="3">
    <source>
        <dbReference type="ARBA" id="ARBA00022475"/>
    </source>
</evidence>
<evidence type="ECO:0000256" key="7">
    <source>
        <dbReference type="ARBA" id="ARBA00023065"/>
    </source>
</evidence>
<dbReference type="InterPro" id="IPR018422">
    <property type="entry name" value="Cation/H_exchanger_CPA1"/>
</dbReference>
<feature type="transmembrane region" description="Helical" evidence="13">
    <location>
        <begin position="56"/>
        <end position="74"/>
    </location>
</feature>
<feature type="compositionally biased region" description="Basic and acidic residues" evidence="12">
    <location>
        <begin position="1250"/>
        <end position="1282"/>
    </location>
</feature>
<keyword evidence="3" id="KW-1003">Cell membrane</keyword>
<dbReference type="SUPFAM" id="SSF51206">
    <property type="entry name" value="cAMP-binding domain-like"/>
    <property type="match status" value="1"/>
</dbReference>
<comment type="caution">
    <text evidence="15">The sequence shown here is derived from an EMBL/GenBank/DDBJ whole genome shotgun (WGS) entry which is preliminary data.</text>
</comment>
<dbReference type="Gene3D" id="6.10.140.1330">
    <property type="match status" value="1"/>
</dbReference>
<feature type="transmembrane region" description="Helical" evidence="13">
    <location>
        <begin position="333"/>
        <end position="353"/>
    </location>
</feature>
<organism evidence="15 16">
    <name type="scientific">Ostreobium quekettii</name>
    <dbReference type="NCBI Taxonomy" id="121088"/>
    <lineage>
        <taxon>Eukaryota</taxon>
        <taxon>Viridiplantae</taxon>
        <taxon>Chlorophyta</taxon>
        <taxon>core chlorophytes</taxon>
        <taxon>Ulvophyceae</taxon>
        <taxon>TCBD clade</taxon>
        <taxon>Bryopsidales</taxon>
        <taxon>Ostreobineae</taxon>
        <taxon>Ostreobiaceae</taxon>
        <taxon>Ostreobium</taxon>
    </lineage>
</organism>
<keyword evidence="2" id="KW-0813">Transport</keyword>
<dbReference type="GO" id="GO:0005886">
    <property type="term" value="C:plasma membrane"/>
    <property type="evidence" value="ECO:0007669"/>
    <property type="project" value="UniProtKB-SubCell"/>
</dbReference>
<keyword evidence="5 13" id="KW-1133">Transmembrane helix</keyword>
<dbReference type="InterPro" id="IPR006153">
    <property type="entry name" value="Cation/H_exchanger_TM"/>
</dbReference>
<feature type="transmembrane region" description="Helical" evidence="13">
    <location>
        <begin position="504"/>
        <end position="523"/>
    </location>
</feature>
<protein>
    <recommendedName>
        <fullName evidence="14">Cation/H+ exchanger transmembrane domain-containing protein</fullName>
    </recommendedName>
</protein>
<dbReference type="PANTHER" id="PTHR10110:SF86">
    <property type="entry name" value="SODIUM_HYDROGEN EXCHANGER 7"/>
    <property type="match status" value="1"/>
</dbReference>
<evidence type="ECO:0000259" key="14">
    <source>
        <dbReference type="Pfam" id="PF00999"/>
    </source>
</evidence>
<evidence type="ECO:0000313" key="15">
    <source>
        <dbReference type="EMBL" id="CAD7695102.1"/>
    </source>
</evidence>
<comment type="subcellular location">
    <subcellularLocation>
        <location evidence="1">Cell membrane</location>
        <topology evidence="1">Multi-pass membrane protein</topology>
    </subcellularLocation>
</comment>
<feature type="domain" description="Cation/H+ exchanger transmembrane" evidence="14">
    <location>
        <begin position="40"/>
        <end position="562"/>
    </location>
</feature>
<evidence type="ECO:0000256" key="8">
    <source>
        <dbReference type="ARBA" id="ARBA00023136"/>
    </source>
</evidence>
<dbReference type="GO" id="GO:0015386">
    <property type="term" value="F:potassium:proton antiporter activity"/>
    <property type="evidence" value="ECO:0007669"/>
    <property type="project" value="TreeGrafter"/>
</dbReference>
<feature type="transmembrane region" description="Helical" evidence="13">
    <location>
        <begin position="173"/>
        <end position="196"/>
    </location>
</feature>
<comment type="catalytic activity">
    <reaction evidence="10">
        <text>Na(+)(in) + H(+)(out) = Na(+)(out) + H(+)(in)</text>
        <dbReference type="Rhea" id="RHEA:29419"/>
        <dbReference type="ChEBI" id="CHEBI:15378"/>
        <dbReference type="ChEBI" id="CHEBI:29101"/>
    </reaction>
</comment>
<name>A0A8S1IP00_9CHLO</name>
<dbReference type="GO" id="GO:0098719">
    <property type="term" value="P:sodium ion import across plasma membrane"/>
    <property type="evidence" value="ECO:0007669"/>
    <property type="project" value="TreeGrafter"/>
</dbReference>
<evidence type="ECO:0000256" key="6">
    <source>
        <dbReference type="ARBA" id="ARBA00023053"/>
    </source>
</evidence>
<feature type="transmembrane region" description="Helical" evidence="13">
    <location>
        <begin position="27"/>
        <end position="44"/>
    </location>
</feature>
<dbReference type="GO" id="GO:0015385">
    <property type="term" value="F:sodium:proton antiporter activity"/>
    <property type="evidence" value="ECO:0007669"/>
    <property type="project" value="InterPro"/>
</dbReference>
<dbReference type="PANTHER" id="PTHR10110">
    <property type="entry name" value="SODIUM/HYDROGEN EXCHANGER"/>
    <property type="match status" value="1"/>
</dbReference>
<evidence type="ECO:0000256" key="10">
    <source>
        <dbReference type="ARBA" id="ARBA00047524"/>
    </source>
</evidence>
<dbReference type="Pfam" id="PF00999">
    <property type="entry name" value="Na_H_Exchanger"/>
    <property type="match status" value="1"/>
</dbReference>
<feature type="transmembrane region" description="Helical" evidence="13">
    <location>
        <begin position="471"/>
        <end position="492"/>
    </location>
</feature>
<feature type="transmembrane region" description="Helical" evidence="13">
    <location>
        <begin position="535"/>
        <end position="552"/>
    </location>
</feature>
<feature type="compositionally biased region" description="Pro residues" evidence="12">
    <location>
        <begin position="1207"/>
        <end position="1225"/>
    </location>
</feature>
<evidence type="ECO:0000256" key="11">
    <source>
        <dbReference type="ARBA" id="ARBA00047912"/>
    </source>
</evidence>
<dbReference type="GO" id="GO:0051453">
    <property type="term" value="P:regulation of intracellular pH"/>
    <property type="evidence" value="ECO:0007669"/>
    <property type="project" value="TreeGrafter"/>
</dbReference>
<evidence type="ECO:0000256" key="4">
    <source>
        <dbReference type="ARBA" id="ARBA00022692"/>
    </source>
</evidence>
<feature type="transmembrane region" description="Helical" evidence="13">
    <location>
        <begin position="144"/>
        <end position="161"/>
    </location>
</feature>
<feature type="compositionally biased region" description="Polar residues" evidence="12">
    <location>
        <begin position="1191"/>
        <end position="1201"/>
    </location>
</feature>
<evidence type="ECO:0000256" key="9">
    <source>
        <dbReference type="ARBA" id="ARBA00023201"/>
    </source>
</evidence>
<evidence type="ECO:0000256" key="13">
    <source>
        <dbReference type="SAM" id="Phobius"/>
    </source>
</evidence>
<keyword evidence="9" id="KW-0739">Sodium transport</keyword>
<gene>
    <name evidence="15" type="ORF">OSTQU699_LOCUS462</name>
</gene>
<accession>A0A8S1IP00</accession>
<feature type="region of interest" description="Disordered" evidence="12">
    <location>
        <begin position="1191"/>
        <end position="1331"/>
    </location>
</feature>
<keyword evidence="7" id="KW-0406">Ion transport</keyword>
<dbReference type="InterPro" id="IPR018490">
    <property type="entry name" value="cNMP-bd_dom_sf"/>
</dbReference>
<dbReference type="OrthoDB" id="441412at2759"/>
<keyword evidence="16" id="KW-1185">Reference proteome</keyword>
<evidence type="ECO:0000313" key="16">
    <source>
        <dbReference type="Proteomes" id="UP000708148"/>
    </source>
</evidence>
<sequence length="1382" mass="152402">MAEAGGEGLSSAVVNELEFLQCEEEDGAADVVLFTFFMLFIGLFTRHVLAKVPVPYTGLLLLAGLVLGLAGSIVETNAREKEEKRLEREALEALEGSNSTVAPEEVDVEEAGGEVRVEVEYELPKAYEHLGRGMEAWTNISPELLLLVHLPALIFASGFSMDFHIFKRNFWQILLLAGPGVAIGTGFTAVVGKFIFPYGWCWPKALMFGAMLSATDPVAVVALLKEVGASETLGTVIEGESLLNDGTAFVFFLVFRDLIRWTTSCNTGECHGADRMREGLQHLCKCRHPEFERLHEDDRADCEGVPTFEEDPDFKQPFTPVCSFPHRTFGETLVFFLRMAIGAPALGAAFGFAASMWINYVYNDLVVEVAITIVTAYLTYFTADDLVGVSGVLATVALGITMAVMARPRLSPKAHEPMEVFWELMEYFANSTIFIYAGVEIAKKIYEVEIDVDSGDIEAGFINKGDWGLSILLYLFLQLIRLLTIIMLYPFIMLSGYAVSWKDVLVMTWGGLRGAVGLALALIVDLDEERIDPKFRALTIFYMGLIAAYTLLVNGTSMSRFLDYLGVTKTKPEKLEVLLHVVKSIENIGSHELSEAEPDHLLGDPDWNLVLRITSLDVSSIIPSDREIISVMMDAKQRNNPVALELQNHLNQNSLAYGTTPRLGRLSVARYLGGPKPAAPAVDKVTMVSDIAGMSSVVTKDMLVMDFRTRLLTGIKSVYGELIEEGEISAEHFAYLKESADEGLDSVSEPLSDWYYLENSLSASWWRRVVNMLLRGFEKTLQRMLFTSLETSAIIARNFIHAHEEATHSLHEYIQFIKQEQAENGVQDDATRLVEEASAMVLEESRQESEQAVEFVKNLRRAYPEVARAIKSKLAAWEILRMKQEYVQKLGGSGLIEAKEATALELLIEATIKKLMHNPPRVELAEPKVMLKTHPVFYEMDHHIFETTVWPHAKLKVYDKDQGAGKAFLYLCIGGFCFLEKFWLVCANGTARSALHESHLREGAMVGISEVMLRQRRSRSFTAETVVQVYHIDAVEFLNLARIHESVRRRAWQMAGAFQTLQHPWGAFKGASLSELQSVFWRSELLTHMPGDRLKVDGNWYLASGEMVEINNDGGRQRPIPAPAPLSPSGAMHLCTTDVKILKVPENARPSRLGMKSSNPSVGPRSSAGIRRTSLANLSMRPSQLTANSISKVSGGSMQSVQSPAKPRSPAPAQPQPRGPSPMPRGLPGIAEAQPAVARGGLGGIPEGNDTGRSRGTHDGGSAERAALKRPERPAPEREPPRMSRAQSPRETGPEGPAGTSSGSRFAAVDRDPGTGSRFNQSVMTADSKFRREMQRLQPQTMRPTSGEGMGCSFFVWVGGGGGKRCNKQKVGTTWVVVGNAL</sequence>